<keyword evidence="2" id="KW-0863">Zinc-finger</keyword>
<accession>A0A0F9W3F6</accession>
<dbReference type="InterPro" id="IPR018551">
    <property type="entry name" value="DUF2007"/>
</dbReference>
<dbReference type="AlphaFoldDB" id="A0A0F9W3F6"/>
<comment type="caution">
    <text evidence="5">The sequence shown here is derived from an EMBL/GenBank/DDBJ whole genome shotgun (WGS) entry which is preliminary data.</text>
</comment>
<reference evidence="5" key="1">
    <citation type="journal article" date="2015" name="Nature">
        <title>Complex archaea that bridge the gap between prokaryotes and eukaryotes.</title>
        <authorList>
            <person name="Spang A."/>
            <person name="Saw J.H."/>
            <person name="Jorgensen S.L."/>
            <person name="Zaremba-Niedzwiedzka K."/>
            <person name="Martijn J."/>
            <person name="Lind A.E."/>
            <person name="van Eijk R."/>
            <person name="Schleper C."/>
            <person name="Guy L."/>
            <person name="Ettema T.J."/>
        </authorList>
    </citation>
    <scope>NUCLEOTIDE SEQUENCE</scope>
</reference>
<evidence type="ECO:0000256" key="1">
    <source>
        <dbReference type="ARBA" id="ARBA00022723"/>
    </source>
</evidence>
<dbReference type="EMBL" id="LAZR01000004">
    <property type="protein sequence ID" value="KKO10875.1"/>
    <property type="molecule type" value="Genomic_DNA"/>
</dbReference>
<name>A0A0F9W3F6_9ZZZZ</name>
<feature type="domain" description="RanBP2-type" evidence="4">
    <location>
        <begin position="78"/>
        <end position="97"/>
    </location>
</feature>
<evidence type="ECO:0000256" key="3">
    <source>
        <dbReference type="ARBA" id="ARBA00022833"/>
    </source>
</evidence>
<evidence type="ECO:0000259" key="4">
    <source>
        <dbReference type="PROSITE" id="PS01358"/>
    </source>
</evidence>
<evidence type="ECO:0000313" key="5">
    <source>
        <dbReference type="EMBL" id="KKO10875.1"/>
    </source>
</evidence>
<keyword evidence="3" id="KW-0862">Zinc</keyword>
<dbReference type="InterPro" id="IPR001876">
    <property type="entry name" value="Znf_RanBP2"/>
</dbReference>
<keyword evidence="1" id="KW-0479">Metal-binding</keyword>
<organism evidence="5">
    <name type="scientific">marine sediment metagenome</name>
    <dbReference type="NCBI Taxonomy" id="412755"/>
    <lineage>
        <taxon>unclassified sequences</taxon>
        <taxon>metagenomes</taxon>
        <taxon>ecological metagenomes</taxon>
    </lineage>
</organism>
<proteinExistence type="predicted"/>
<protein>
    <recommendedName>
        <fullName evidence="4">RanBP2-type domain-containing protein</fullName>
    </recommendedName>
</protein>
<evidence type="ECO:0000256" key="2">
    <source>
        <dbReference type="ARBA" id="ARBA00022771"/>
    </source>
</evidence>
<dbReference type="Pfam" id="PF09413">
    <property type="entry name" value="DUF2007"/>
    <property type="match status" value="1"/>
</dbReference>
<dbReference type="Gene3D" id="3.30.70.790">
    <property type="entry name" value="UreE, C-terminal domain"/>
    <property type="match status" value="1"/>
</dbReference>
<dbReference type="PROSITE" id="PS01358">
    <property type="entry name" value="ZF_RANBP2_1"/>
    <property type="match status" value="1"/>
</dbReference>
<dbReference type="GO" id="GO:0008270">
    <property type="term" value="F:zinc ion binding"/>
    <property type="evidence" value="ECO:0007669"/>
    <property type="project" value="UniProtKB-KW"/>
</dbReference>
<gene>
    <name evidence="5" type="ORF">LCGC14_0023580</name>
</gene>
<sequence>MKKIYTHENIVVLHSVKNILALNNIEAFVKNEHTVPAGARHGINNIFHELWILHDHDYETAAALIETEVENPEPKASWVCDNCNEDNEGSFDVCWKCQTGRLSE</sequence>